<dbReference type="AlphaFoldDB" id="A0AAD7S8A5"/>
<evidence type="ECO:0000313" key="3">
    <source>
        <dbReference type="Proteomes" id="UP001221898"/>
    </source>
</evidence>
<keyword evidence="3" id="KW-1185">Reference proteome</keyword>
<reference evidence="2" key="1">
    <citation type="journal article" date="2023" name="Science">
        <title>Genome structures resolve the early diversification of teleost fishes.</title>
        <authorList>
            <person name="Parey E."/>
            <person name="Louis A."/>
            <person name="Montfort J."/>
            <person name="Bouchez O."/>
            <person name="Roques C."/>
            <person name="Iampietro C."/>
            <person name="Lluch J."/>
            <person name="Castinel A."/>
            <person name="Donnadieu C."/>
            <person name="Desvignes T."/>
            <person name="Floi Bucao C."/>
            <person name="Jouanno E."/>
            <person name="Wen M."/>
            <person name="Mejri S."/>
            <person name="Dirks R."/>
            <person name="Jansen H."/>
            <person name="Henkel C."/>
            <person name="Chen W.J."/>
            <person name="Zahm M."/>
            <person name="Cabau C."/>
            <person name="Klopp C."/>
            <person name="Thompson A.W."/>
            <person name="Robinson-Rechavi M."/>
            <person name="Braasch I."/>
            <person name="Lecointre G."/>
            <person name="Bobe J."/>
            <person name="Postlethwait J.H."/>
            <person name="Berthelot C."/>
            <person name="Roest Crollius H."/>
            <person name="Guiguen Y."/>
        </authorList>
    </citation>
    <scope>NUCLEOTIDE SEQUENCE</scope>
    <source>
        <strain evidence="2">NC1722</strain>
    </source>
</reference>
<protein>
    <submittedName>
        <fullName evidence="2">Uncharacterized protein</fullName>
    </submittedName>
</protein>
<evidence type="ECO:0000313" key="2">
    <source>
        <dbReference type="EMBL" id="KAJ8397810.1"/>
    </source>
</evidence>
<organism evidence="2 3">
    <name type="scientific">Aldrovandia affinis</name>
    <dbReference type="NCBI Taxonomy" id="143900"/>
    <lineage>
        <taxon>Eukaryota</taxon>
        <taxon>Metazoa</taxon>
        <taxon>Chordata</taxon>
        <taxon>Craniata</taxon>
        <taxon>Vertebrata</taxon>
        <taxon>Euteleostomi</taxon>
        <taxon>Actinopterygii</taxon>
        <taxon>Neopterygii</taxon>
        <taxon>Teleostei</taxon>
        <taxon>Notacanthiformes</taxon>
        <taxon>Halosauridae</taxon>
        <taxon>Aldrovandia</taxon>
    </lineage>
</organism>
<dbReference type="EMBL" id="JAINUG010000095">
    <property type="protein sequence ID" value="KAJ8397810.1"/>
    <property type="molecule type" value="Genomic_DNA"/>
</dbReference>
<name>A0AAD7S8A5_9TELE</name>
<feature type="region of interest" description="Disordered" evidence="1">
    <location>
        <begin position="1"/>
        <end position="99"/>
    </location>
</feature>
<accession>A0AAD7S8A5</accession>
<sequence length="99" mass="10886">MHTEPEHGGRSGKLTRFIAEHQIHSAGKTEGSSEQERQPRPPAGERRSGRRERRRGSAGYGREDGRDEVGDDGNEINVTGRVDALGMADSRSRGQMKMG</sequence>
<proteinExistence type="predicted"/>
<evidence type="ECO:0000256" key="1">
    <source>
        <dbReference type="SAM" id="MobiDB-lite"/>
    </source>
</evidence>
<gene>
    <name evidence="2" type="ORF">AAFF_G00434990</name>
</gene>
<feature type="compositionally biased region" description="Basic and acidic residues" evidence="1">
    <location>
        <begin position="34"/>
        <end position="47"/>
    </location>
</feature>
<comment type="caution">
    <text evidence="2">The sequence shown here is derived from an EMBL/GenBank/DDBJ whole genome shotgun (WGS) entry which is preliminary data.</text>
</comment>
<dbReference type="Proteomes" id="UP001221898">
    <property type="component" value="Unassembled WGS sequence"/>
</dbReference>